<dbReference type="eggNOG" id="ENOG502ZDGE">
    <property type="taxonomic scope" value="Bacteria"/>
</dbReference>
<keyword evidence="1 2" id="KW-0732">Signal</keyword>
<keyword evidence="5" id="KW-1185">Reference proteome</keyword>
<feature type="chain" id="PRO_5003166776" evidence="2">
    <location>
        <begin position="20"/>
        <end position="180"/>
    </location>
</feature>
<dbReference type="OrthoDB" id="7063872at2"/>
<dbReference type="STRING" id="796620.VIBC2010_03672"/>
<dbReference type="Pfam" id="PF13505">
    <property type="entry name" value="OMP_b-brl"/>
    <property type="match status" value="1"/>
</dbReference>
<accession>E3BL78</accession>
<dbReference type="Proteomes" id="UP000002943">
    <property type="component" value="Unassembled WGS sequence"/>
</dbReference>
<evidence type="ECO:0000313" key="4">
    <source>
        <dbReference type="EMBL" id="EFP96174.1"/>
    </source>
</evidence>
<comment type="caution">
    <text evidence="4">The sequence shown here is derived from an EMBL/GenBank/DDBJ whole genome shotgun (WGS) entry which is preliminary data.</text>
</comment>
<sequence length="180" mass="19405">MKHFIVLLVSLIASFPSLAERHQIGLGLGGADLDGRDSDGGFAAQLNYSYQFQPNFAAEIGRIGASGIASSTVSTLLGDTKETIDFSNTYLGMRANYYLLSFVNVYAMGGATYSEVEKSIKVKKTGAKTTDKSDGLGGYIGAGLELVAFDSVGFGLEYRKFFMHDDYKSNSVLLMANIKF</sequence>
<reference evidence="4 5" key="1">
    <citation type="journal article" date="2012" name="Int. J. Syst. Evol. Microbiol.">
        <title>Vibrio caribbeanicus sp. nov., isolated from the marine sponge Scleritoderma cyanea.</title>
        <authorList>
            <person name="Hoffmann M."/>
            <person name="Monday S.R."/>
            <person name="Allard M.W."/>
            <person name="Strain E.A."/>
            <person name="Whittaker P."/>
            <person name="Naum M."/>
            <person name="McCarthy P.J."/>
            <person name="Lopez J.V."/>
            <person name="Fischer M."/>
            <person name="Brown E.W."/>
        </authorList>
    </citation>
    <scope>NUCLEOTIDE SEQUENCE [LARGE SCALE GENOMIC DNA]</scope>
    <source>
        <strain evidence="4 5">ATCC BAA-2122</strain>
    </source>
</reference>
<evidence type="ECO:0000256" key="2">
    <source>
        <dbReference type="SAM" id="SignalP"/>
    </source>
</evidence>
<dbReference type="InterPro" id="IPR027385">
    <property type="entry name" value="Beta-barrel_OMP"/>
</dbReference>
<evidence type="ECO:0000259" key="3">
    <source>
        <dbReference type="Pfam" id="PF13505"/>
    </source>
</evidence>
<organism evidence="4 5">
    <name type="scientific">Vibrio caribbeanicus ATCC BAA-2122</name>
    <dbReference type="NCBI Taxonomy" id="796620"/>
    <lineage>
        <taxon>Bacteria</taxon>
        <taxon>Pseudomonadati</taxon>
        <taxon>Pseudomonadota</taxon>
        <taxon>Gammaproteobacteria</taxon>
        <taxon>Vibrionales</taxon>
        <taxon>Vibrionaceae</taxon>
        <taxon>Vibrio</taxon>
    </lineage>
</organism>
<proteinExistence type="predicted"/>
<dbReference type="EMBL" id="AEIU01000076">
    <property type="protein sequence ID" value="EFP96174.1"/>
    <property type="molecule type" value="Genomic_DNA"/>
</dbReference>
<dbReference type="AlphaFoldDB" id="E3BL78"/>
<dbReference type="RefSeq" id="WP_009601809.1">
    <property type="nucleotide sequence ID" value="NZ_AEIU01000076.1"/>
</dbReference>
<gene>
    <name evidence="4" type="ORF">VIBC2010_03672</name>
</gene>
<dbReference type="Gene3D" id="2.40.160.20">
    <property type="match status" value="1"/>
</dbReference>
<dbReference type="SUPFAM" id="SSF56925">
    <property type="entry name" value="OMPA-like"/>
    <property type="match status" value="1"/>
</dbReference>
<evidence type="ECO:0000256" key="1">
    <source>
        <dbReference type="ARBA" id="ARBA00022729"/>
    </source>
</evidence>
<protein>
    <submittedName>
        <fullName evidence="4">Putative outer membrane protein</fullName>
    </submittedName>
</protein>
<name>E3BL78_9VIBR</name>
<dbReference type="InterPro" id="IPR011250">
    <property type="entry name" value="OMP/PagP_B-barrel"/>
</dbReference>
<evidence type="ECO:0000313" key="5">
    <source>
        <dbReference type="Proteomes" id="UP000002943"/>
    </source>
</evidence>
<feature type="domain" description="Outer membrane protein beta-barrel" evidence="3">
    <location>
        <begin position="6"/>
        <end position="180"/>
    </location>
</feature>
<feature type="signal peptide" evidence="2">
    <location>
        <begin position="1"/>
        <end position="19"/>
    </location>
</feature>